<accession>A0A6S6R3F6</accession>
<protein>
    <submittedName>
        <fullName evidence="1">Uncharacterized protein</fullName>
    </submittedName>
</protein>
<dbReference type="CDD" id="cd10451">
    <property type="entry name" value="GIY-YIG_LuxR_like"/>
    <property type="match status" value="1"/>
</dbReference>
<evidence type="ECO:0000313" key="1">
    <source>
        <dbReference type="EMBL" id="BCJ93890.1"/>
    </source>
</evidence>
<dbReference type="AlphaFoldDB" id="A0A6S6R3F6"/>
<name>A0A6S6R3F6_9FIRM</name>
<organism evidence="1 2">
    <name type="scientific">Anaerocolumna cellulosilytica</name>
    <dbReference type="NCBI Taxonomy" id="433286"/>
    <lineage>
        <taxon>Bacteria</taxon>
        <taxon>Bacillati</taxon>
        <taxon>Bacillota</taxon>
        <taxon>Clostridia</taxon>
        <taxon>Lachnospirales</taxon>
        <taxon>Lachnospiraceae</taxon>
        <taxon>Anaerocolumna</taxon>
    </lineage>
</organism>
<dbReference type="RefSeq" id="WP_184092557.1">
    <property type="nucleotide sequence ID" value="NZ_AP023367.1"/>
</dbReference>
<reference evidence="1 2" key="1">
    <citation type="journal article" date="2016" name="Int. J. Syst. Evol. Microbiol.">
        <title>Descriptions of Anaerotaenia torta gen. nov., sp. nov. and Anaerocolumna cellulosilytica gen. nov., sp. nov. isolated from a methanogenic reactor of cattle waste.</title>
        <authorList>
            <person name="Uek A."/>
            <person name="Ohtaki Y."/>
            <person name="Kaku N."/>
            <person name="Ueki K."/>
        </authorList>
    </citation>
    <scope>NUCLEOTIDE SEQUENCE [LARGE SCALE GENOMIC DNA]</scope>
    <source>
        <strain evidence="1 2">SN021</strain>
    </source>
</reference>
<dbReference type="Proteomes" id="UP000515561">
    <property type="component" value="Chromosome"/>
</dbReference>
<proteinExistence type="predicted"/>
<dbReference type="EMBL" id="AP023367">
    <property type="protein sequence ID" value="BCJ93890.1"/>
    <property type="molecule type" value="Genomic_DNA"/>
</dbReference>
<evidence type="ECO:0000313" key="2">
    <source>
        <dbReference type="Proteomes" id="UP000515561"/>
    </source>
</evidence>
<dbReference type="Gene3D" id="3.40.1440.10">
    <property type="entry name" value="GIY-YIG endonuclease"/>
    <property type="match status" value="1"/>
</dbReference>
<sequence>MEKQTKKDLKEQYKNRKITGGIFCIKCHGNNRMWIRATKDLEGQKNRYNFFISTDTCPEPVMQSEWKLFGANSFSFDILEEIERKDTQSEHEFADDIGLLLEIWNEKQQLQEIL</sequence>
<gene>
    <name evidence="1" type="ORF">acsn021_14590</name>
</gene>
<dbReference type="InterPro" id="IPR035901">
    <property type="entry name" value="GIY-YIG_endonuc_sf"/>
</dbReference>
<dbReference type="KEGG" id="acel:acsn021_14590"/>
<keyword evidence="2" id="KW-1185">Reference proteome</keyword>